<keyword evidence="2" id="KW-0732">Signal</keyword>
<organism evidence="3 4">
    <name type="scientific">Polarella glacialis</name>
    <name type="common">Dinoflagellate</name>
    <dbReference type="NCBI Taxonomy" id="89957"/>
    <lineage>
        <taxon>Eukaryota</taxon>
        <taxon>Sar</taxon>
        <taxon>Alveolata</taxon>
        <taxon>Dinophyceae</taxon>
        <taxon>Suessiales</taxon>
        <taxon>Suessiaceae</taxon>
        <taxon>Polarella</taxon>
    </lineage>
</organism>
<evidence type="ECO:0000313" key="3">
    <source>
        <dbReference type="EMBL" id="CAE8640232.1"/>
    </source>
</evidence>
<sequence length="404" mass="44095">MFGKGFMFGFLTLMWLFVMMWSQRSVFLASSTQAGARPGVVVQAAEQLPLPNRMISETVLRATGIAPDAMAALEETTGDAPESSSSRRGPAPAVEVATVDGPPPPAESGAVRYPGIRHVYIDAGANWANTLRLYEDIAGEGHGKATYEVYAFEANPYIATYVDSFARWLNRGGSKPPILIPPAGSQGHLMMLADRYGCDSTNGWKHVVACMQEVFRKPLSLLPLNISLRARSLISERLAEAAKPLHPLATQSRYTLVPAGVDGKAGILPVSKERAREVLITGGNPLGQGGEQLHIPLVNFVEWICKHFSEQDYVVLKMDAESAEHSILTQLIKLNKFGLLDVLAFECHPKVSKKCARLEKQVAQAAMMTGSRVLMENNALSASYQGLDFYSTPDKYFAVDPRTR</sequence>
<dbReference type="AlphaFoldDB" id="A0A813HPZ1"/>
<dbReference type="EMBL" id="CAJNNW010001671">
    <property type="protein sequence ID" value="CAE8640232.1"/>
    <property type="molecule type" value="Genomic_DNA"/>
</dbReference>
<protein>
    <recommendedName>
        <fullName evidence="5">Methyltransferase FkbM domain-containing protein</fullName>
    </recommendedName>
</protein>
<comment type="caution">
    <text evidence="3">The sequence shown here is derived from an EMBL/GenBank/DDBJ whole genome shotgun (WGS) entry which is preliminary data.</text>
</comment>
<evidence type="ECO:0000256" key="2">
    <source>
        <dbReference type="SAM" id="SignalP"/>
    </source>
</evidence>
<evidence type="ECO:0000256" key="1">
    <source>
        <dbReference type="SAM" id="MobiDB-lite"/>
    </source>
</evidence>
<evidence type="ECO:0000313" key="4">
    <source>
        <dbReference type="Proteomes" id="UP000626109"/>
    </source>
</evidence>
<evidence type="ECO:0008006" key="5">
    <source>
        <dbReference type="Google" id="ProtNLM"/>
    </source>
</evidence>
<feature type="signal peptide" evidence="2">
    <location>
        <begin position="1"/>
        <end position="22"/>
    </location>
</feature>
<accession>A0A813HPZ1</accession>
<gene>
    <name evidence="3" type="ORF">PGLA2088_LOCUS2081</name>
</gene>
<feature type="region of interest" description="Disordered" evidence="1">
    <location>
        <begin position="75"/>
        <end position="108"/>
    </location>
</feature>
<dbReference type="Proteomes" id="UP000626109">
    <property type="component" value="Unassembled WGS sequence"/>
</dbReference>
<feature type="chain" id="PRO_5033057183" description="Methyltransferase FkbM domain-containing protein" evidence="2">
    <location>
        <begin position="23"/>
        <end position="404"/>
    </location>
</feature>
<reference evidence="3" key="1">
    <citation type="submission" date="2021-02" db="EMBL/GenBank/DDBJ databases">
        <authorList>
            <person name="Dougan E. K."/>
            <person name="Rhodes N."/>
            <person name="Thang M."/>
            <person name="Chan C."/>
        </authorList>
    </citation>
    <scope>NUCLEOTIDE SEQUENCE</scope>
</reference>
<proteinExistence type="predicted"/>
<name>A0A813HPZ1_POLGL</name>